<keyword evidence="2" id="KW-1185">Reference proteome</keyword>
<dbReference type="Proteomes" id="UP000001590">
    <property type="component" value="Segment"/>
</dbReference>
<protein>
    <submittedName>
        <fullName evidence="1">Gp55</fullName>
    </submittedName>
</protein>
<evidence type="ECO:0000313" key="1">
    <source>
        <dbReference type="EMBL" id="ACI90930.1"/>
    </source>
</evidence>
<proteinExistence type="predicted"/>
<accession>B6V2W2</accession>
<dbReference type="GeneID" id="7009014"/>
<gene>
    <name evidence="1" type="primary">55</name>
    <name evidence="1" type="ORF">SPO1_25</name>
</gene>
<reference evidence="1 2" key="1">
    <citation type="journal article" date="2009" name="J. Mol. Biol.">
        <title>The genome of Bacillus subtilis bacteriophage SPO1.</title>
        <authorList>
            <person name="Stewart C.R."/>
            <person name="Casjens S.R."/>
            <person name="Cresawn S.G."/>
            <person name="Houtz J.M."/>
            <person name="Smith A.L."/>
            <person name="Ford M.E."/>
            <person name="Peebles C.L."/>
            <person name="Hatfull G.F."/>
            <person name="Hendrix R.W."/>
            <person name="Huang W.M."/>
            <person name="Pedulla M.L."/>
        </authorList>
    </citation>
    <scope>NUCLEOTIDE SEQUENCE [LARGE SCALE GENOMIC DNA]</scope>
</reference>
<sequence>MFKLLTLFKRNKITSAEEYYTQAIHICEQFDRSTQKYTSM</sequence>
<dbReference type="KEGG" id="vg:7009014"/>
<dbReference type="SMR" id="B6V2W2"/>
<name>B6V2W2_BPSP1</name>
<evidence type="ECO:0000313" key="2">
    <source>
        <dbReference type="Proteomes" id="UP000001590"/>
    </source>
</evidence>
<dbReference type="RefSeq" id="YP_002300301.1">
    <property type="nucleotide sequence ID" value="NC_011421.1"/>
</dbReference>
<dbReference type="EMBL" id="FJ230960">
    <property type="protein sequence ID" value="ACI90930.1"/>
    <property type="molecule type" value="Genomic_DNA"/>
</dbReference>
<organism evidence="1 2">
    <name type="scientific">Bacillus phage SP01</name>
    <name type="common">Bacteriophage SP01</name>
    <dbReference type="NCBI Taxonomy" id="2884427"/>
    <lineage>
        <taxon>Viruses</taxon>
        <taxon>Duplodnaviria</taxon>
        <taxon>Heunggongvirae</taxon>
        <taxon>Uroviricota</taxon>
        <taxon>Caudoviricetes</taxon>
        <taxon>Herelleviridae</taxon>
        <taxon>Spounavirinae</taxon>
        <taxon>Okubovirus</taxon>
        <taxon>Okubovirus SPO1</taxon>
    </lineage>
</organism>
<organismHost>
    <name type="scientific">Bacillus subtilis</name>
    <dbReference type="NCBI Taxonomy" id="1423"/>
</organismHost>